<comment type="caution">
    <text evidence="2">The sequence shown here is derived from an EMBL/GenBank/DDBJ whole genome shotgun (WGS) entry which is preliminary data.</text>
</comment>
<keyword evidence="1" id="KW-1133">Transmembrane helix</keyword>
<feature type="transmembrane region" description="Helical" evidence="1">
    <location>
        <begin position="50"/>
        <end position="75"/>
    </location>
</feature>
<dbReference type="PANTHER" id="PTHR33294:SF3">
    <property type="entry name" value="AWPM-19-LIKE FAMILY PROTEIN"/>
    <property type="match status" value="1"/>
</dbReference>
<evidence type="ECO:0000313" key="3">
    <source>
        <dbReference type="Proteomes" id="UP001359559"/>
    </source>
</evidence>
<dbReference type="InterPro" id="IPR008390">
    <property type="entry name" value="AWPM-19"/>
</dbReference>
<name>A0AAN9I0J6_CLITE</name>
<sequence>MASGGSKSVAFLALNIVLYFIVLVIASWAVNHGIQRSGESASVLSFLVHLFPIYFLMGSIATGFFVIFSLIAGVMGFTTLVTRLLDCITFSSGMAPTYMQ</sequence>
<feature type="transmembrane region" description="Helical" evidence="1">
    <location>
        <begin position="9"/>
        <end position="30"/>
    </location>
</feature>
<evidence type="ECO:0000313" key="2">
    <source>
        <dbReference type="EMBL" id="KAK7263018.1"/>
    </source>
</evidence>
<keyword evidence="3" id="KW-1185">Reference proteome</keyword>
<keyword evidence="1" id="KW-0472">Membrane</keyword>
<accession>A0AAN9I0J6</accession>
<dbReference type="Proteomes" id="UP001359559">
    <property type="component" value="Unassembled WGS sequence"/>
</dbReference>
<keyword evidence="1" id="KW-0812">Transmembrane</keyword>
<evidence type="ECO:0000256" key="1">
    <source>
        <dbReference type="SAM" id="Phobius"/>
    </source>
</evidence>
<gene>
    <name evidence="2" type="ORF">RJT34_30602</name>
</gene>
<proteinExistence type="predicted"/>
<organism evidence="2 3">
    <name type="scientific">Clitoria ternatea</name>
    <name type="common">Butterfly pea</name>
    <dbReference type="NCBI Taxonomy" id="43366"/>
    <lineage>
        <taxon>Eukaryota</taxon>
        <taxon>Viridiplantae</taxon>
        <taxon>Streptophyta</taxon>
        <taxon>Embryophyta</taxon>
        <taxon>Tracheophyta</taxon>
        <taxon>Spermatophyta</taxon>
        <taxon>Magnoliopsida</taxon>
        <taxon>eudicotyledons</taxon>
        <taxon>Gunneridae</taxon>
        <taxon>Pentapetalae</taxon>
        <taxon>rosids</taxon>
        <taxon>fabids</taxon>
        <taxon>Fabales</taxon>
        <taxon>Fabaceae</taxon>
        <taxon>Papilionoideae</taxon>
        <taxon>50 kb inversion clade</taxon>
        <taxon>NPAAA clade</taxon>
        <taxon>indigoferoid/millettioid clade</taxon>
        <taxon>Phaseoleae</taxon>
        <taxon>Clitoria</taxon>
    </lineage>
</organism>
<dbReference type="Pfam" id="PF05512">
    <property type="entry name" value="AWPM-19"/>
    <property type="match status" value="1"/>
</dbReference>
<reference evidence="2 3" key="1">
    <citation type="submission" date="2024-01" db="EMBL/GenBank/DDBJ databases">
        <title>The genomes of 5 underutilized Papilionoideae crops provide insights into root nodulation and disease resistance.</title>
        <authorList>
            <person name="Yuan L."/>
        </authorList>
    </citation>
    <scope>NUCLEOTIDE SEQUENCE [LARGE SCALE GENOMIC DNA]</scope>
    <source>
        <strain evidence="2">LY-2023</strain>
        <tissue evidence="2">Leaf</tissue>
    </source>
</reference>
<protein>
    <submittedName>
        <fullName evidence="2">Uncharacterized protein</fullName>
    </submittedName>
</protein>
<dbReference type="AlphaFoldDB" id="A0AAN9I0J6"/>
<dbReference type="PANTHER" id="PTHR33294">
    <property type="entry name" value="AWPM-19-LIKE FAMILY PROTEIN"/>
    <property type="match status" value="1"/>
</dbReference>
<dbReference type="EMBL" id="JAYKXN010000008">
    <property type="protein sequence ID" value="KAK7263018.1"/>
    <property type="molecule type" value="Genomic_DNA"/>
</dbReference>